<feature type="chain" id="PRO_5005465405" evidence="1">
    <location>
        <begin position="21"/>
        <end position="336"/>
    </location>
</feature>
<dbReference type="PROSITE" id="PS51257">
    <property type="entry name" value="PROKAR_LIPOPROTEIN"/>
    <property type="match status" value="1"/>
</dbReference>
<evidence type="ECO:0000313" key="3">
    <source>
        <dbReference type="EMBL" id="AKU91877.1"/>
    </source>
</evidence>
<dbReference type="Gene3D" id="3.40.50.1820">
    <property type="entry name" value="alpha/beta hydrolase"/>
    <property type="match status" value="1"/>
</dbReference>
<dbReference type="Proteomes" id="UP000055590">
    <property type="component" value="Chromosome"/>
</dbReference>
<dbReference type="RefSeq" id="WP_050726126.1">
    <property type="nucleotide sequence ID" value="NZ_CP012332.1"/>
</dbReference>
<dbReference type="GO" id="GO:0016020">
    <property type="term" value="C:membrane"/>
    <property type="evidence" value="ECO:0007669"/>
    <property type="project" value="TreeGrafter"/>
</dbReference>
<dbReference type="PRINTS" id="PR00412">
    <property type="entry name" value="EPOXHYDRLASE"/>
</dbReference>
<accession>A0A0K1PEE9</accession>
<organism evidence="3 4">
    <name type="scientific">Vulgatibacter incomptus</name>
    <dbReference type="NCBI Taxonomy" id="1391653"/>
    <lineage>
        <taxon>Bacteria</taxon>
        <taxon>Pseudomonadati</taxon>
        <taxon>Myxococcota</taxon>
        <taxon>Myxococcia</taxon>
        <taxon>Myxococcales</taxon>
        <taxon>Cystobacterineae</taxon>
        <taxon>Vulgatibacteraceae</taxon>
        <taxon>Vulgatibacter</taxon>
    </lineage>
</organism>
<sequence>MRPLLLASTLALLLAGCATTGPHGTSAPGLDPELTNFPYPFETHVFAIESQRERLRMVYMDERPADWNGRTVLLLHGKNFSGAYWAPTIRALTARGFRVVAPDQIGFGKSSKPDRYQFSFSQLALNTMSLLDSLQVQRVVVVGHSMGGMLASRIAIDHPERTEQLVLVNPIGLEDYRALAGYRSIDRNYEQELEATPESIRAYQQQNYFAGKWKPEYDPYVEILAGWTESPEYPRVAWDAALTTDMILTQPVVYEFPRITRPTLLIIGTRDRTALGRGWAPPDEAPTMGDYTVLGKRTARAIPGARLVELEGLGHIPQAEDFDAYFAPLVEFIERR</sequence>
<dbReference type="InterPro" id="IPR000073">
    <property type="entry name" value="AB_hydrolase_1"/>
</dbReference>
<dbReference type="PANTHER" id="PTHR43798">
    <property type="entry name" value="MONOACYLGLYCEROL LIPASE"/>
    <property type="match status" value="1"/>
</dbReference>
<dbReference type="AlphaFoldDB" id="A0A0K1PEE9"/>
<dbReference type="EMBL" id="CP012332">
    <property type="protein sequence ID" value="AKU91877.1"/>
    <property type="molecule type" value="Genomic_DNA"/>
</dbReference>
<reference evidence="3 4" key="1">
    <citation type="submission" date="2015-08" db="EMBL/GenBank/DDBJ databases">
        <authorList>
            <person name="Babu N.S."/>
            <person name="Beckwith C.J."/>
            <person name="Beseler K.G."/>
            <person name="Brison A."/>
            <person name="Carone J.V."/>
            <person name="Caskin T.P."/>
            <person name="Diamond M."/>
            <person name="Durham M.E."/>
            <person name="Foxe J.M."/>
            <person name="Go M."/>
            <person name="Henderson B.A."/>
            <person name="Jones I.B."/>
            <person name="McGettigan J.A."/>
            <person name="Micheletti S.J."/>
            <person name="Nasrallah M.E."/>
            <person name="Ortiz D."/>
            <person name="Piller C.R."/>
            <person name="Privatt S.R."/>
            <person name="Schneider S.L."/>
            <person name="Sharp S."/>
            <person name="Smith T.C."/>
            <person name="Stanton J.D."/>
            <person name="Ullery H.E."/>
            <person name="Wilson R.J."/>
            <person name="Serrano M.G."/>
            <person name="Buck G."/>
            <person name="Lee V."/>
            <person name="Wang Y."/>
            <person name="Carvalho R."/>
            <person name="Voegtly L."/>
            <person name="Shi R."/>
            <person name="Duckworth R."/>
            <person name="Johnson A."/>
            <person name="Loviza R."/>
            <person name="Walstead R."/>
            <person name="Shah Z."/>
            <person name="Kiflezghi M."/>
            <person name="Wade K."/>
            <person name="Ball S.L."/>
            <person name="Bradley K.W."/>
            <person name="Asai D.J."/>
            <person name="Bowman C.A."/>
            <person name="Russell D.A."/>
            <person name="Pope W.H."/>
            <person name="Jacobs-Sera D."/>
            <person name="Hendrix R.W."/>
            <person name="Hatfull G.F."/>
        </authorList>
    </citation>
    <scope>NUCLEOTIDE SEQUENCE [LARGE SCALE GENOMIC DNA]</scope>
    <source>
        <strain evidence="3 4">DSM 27710</strain>
    </source>
</reference>
<dbReference type="PRINTS" id="PR00111">
    <property type="entry name" value="ABHYDROLASE"/>
</dbReference>
<dbReference type="PANTHER" id="PTHR43798:SF33">
    <property type="entry name" value="HYDROLASE, PUTATIVE (AFU_ORTHOLOGUE AFUA_2G14860)-RELATED"/>
    <property type="match status" value="1"/>
</dbReference>
<name>A0A0K1PEE9_9BACT</name>
<feature type="domain" description="AB hydrolase-1" evidence="2">
    <location>
        <begin position="72"/>
        <end position="325"/>
    </location>
</feature>
<evidence type="ECO:0000256" key="1">
    <source>
        <dbReference type="SAM" id="SignalP"/>
    </source>
</evidence>
<dbReference type="KEGG" id="vin:AKJ08_2264"/>
<dbReference type="OrthoDB" id="9785408at2"/>
<dbReference type="PATRIC" id="fig|1391653.3.peg.2363"/>
<dbReference type="GO" id="GO:0046464">
    <property type="term" value="P:acylglycerol catabolic process"/>
    <property type="evidence" value="ECO:0007669"/>
    <property type="project" value="TreeGrafter"/>
</dbReference>
<dbReference type="SUPFAM" id="SSF53474">
    <property type="entry name" value="alpha/beta-Hydrolases"/>
    <property type="match status" value="1"/>
</dbReference>
<dbReference type="STRING" id="1391653.AKJ08_2264"/>
<gene>
    <name evidence="3" type="ORF">AKJ08_2264</name>
</gene>
<proteinExistence type="predicted"/>
<keyword evidence="3" id="KW-0378">Hydrolase</keyword>
<dbReference type="Pfam" id="PF12697">
    <property type="entry name" value="Abhydrolase_6"/>
    <property type="match status" value="1"/>
</dbReference>
<feature type="signal peptide" evidence="1">
    <location>
        <begin position="1"/>
        <end position="20"/>
    </location>
</feature>
<dbReference type="InterPro" id="IPR029058">
    <property type="entry name" value="AB_hydrolase_fold"/>
</dbReference>
<dbReference type="InterPro" id="IPR000639">
    <property type="entry name" value="Epox_hydrolase-like"/>
</dbReference>
<keyword evidence="1" id="KW-0732">Signal</keyword>
<dbReference type="InterPro" id="IPR050266">
    <property type="entry name" value="AB_hydrolase_sf"/>
</dbReference>
<evidence type="ECO:0000313" key="4">
    <source>
        <dbReference type="Proteomes" id="UP000055590"/>
    </source>
</evidence>
<evidence type="ECO:0000259" key="2">
    <source>
        <dbReference type="Pfam" id="PF12697"/>
    </source>
</evidence>
<keyword evidence="4" id="KW-1185">Reference proteome</keyword>
<dbReference type="GO" id="GO:0047372">
    <property type="term" value="F:monoacylglycerol lipase activity"/>
    <property type="evidence" value="ECO:0007669"/>
    <property type="project" value="TreeGrafter"/>
</dbReference>
<protein>
    <submittedName>
        <fullName evidence="3">2-hydroxy-6-oxo-6-phenylhexa-2,4-dienoate hydrolase</fullName>
    </submittedName>
</protein>